<feature type="region of interest" description="Disordered" evidence="3">
    <location>
        <begin position="89"/>
        <end position="118"/>
    </location>
</feature>
<dbReference type="InterPro" id="IPR053181">
    <property type="entry name" value="EcdB-like_regulator"/>
</dbReference>
<dbReference type="GO" id="GO:0008270">
    <property type="term" value="F:zinc ion binding"/>
    <property type="evidence" value="ECO:0007669"/>
    <property type="project" value="InterPro"/>
</dbReference>
<dbReference type="GO" id="GO:0006351">
    <property type="term" value="P:DNA-templated transcription"/>
    <property type="evidence" value="ECO:0007669"/>
    <property type="project" value="InterPro"/>
</dbReference>
<dbReference type="Pfam" id="PF00172">
    <property type="entry name" value="Zn_clus"/>
    <property type="match status" value="1"/>
</dbReference>
<dbReference type="InterPro" id="IPR036864">
    <property type="entry name" value="Zn2-C6_fun-type_DNA-bd_sf"/>
</dbReference>
<dbReference type="GO" id="GO:0000981">
    <property type="term" value="F:DNA-binding transcription factor activity, RNA polymerase II-specific"/>
    <property type="evidence" value="ECO:0007669"/>
    <property type="project" value="InterPro"/>
</dbReference>
<evidence type="ECO:0000313" key="5">
    <source>
        <dbReference type="EMBL" id="PKS08092.1"/>
    </source>
</evidence>
<dbReference type="STRING" id="41688.A0A2N3N6T8"/>
<dbReference type="InterPro" id="IPR001138">
    <property type="entry name" value="Zn2Cys6_DnaBD"/>
</dbReference>
<feature type="region of interest" description="Disordered" evidence="3">
    <location>
        <begin position="1"/>
        <end position="22"/>
    </location>
</feature>
<evidence type="ECO:0000256" key="3">
    <source>
        <dbReference type="SAM" id="MobiDB-lite"/>
    </source>
</evidence>
<sequence length="599" mass="68094">MASHDGAERRPGKRPAARGTAFYPRKRANAACQVCRARKTKCDNGKPACSYCVSVGATCIQSPVDLSSFDPASLKILERLDDLERLMKSQNGSASSPQSVHHEQTAQPSPASNLSQEQDHVRLRSVLPETLDSLLTLSVFSPYAPDELPLHDFKANIYPHSATNTTLGRLLDMDSQTINKLLDNFIIYVHCKNPIFDEVSIRRRVTSVIIEGLDWSPNSCLALIICALGRLSTPFGSSPETQPDSAAYLESQCFFQAAQRRIGSLLCQDDVLGAQCLFLSGVYLMCIYQPFHAWRFFSQALAACQTLPFLKRAYNIRPVPAPTPSLMHFDSDETQEQAIYWSSWKSEREVRQELTLPDFEVSHPTQSLYPPFFPTPPQLQESSNNTSDSERRRTSWLFYLAEISLRRLSSRICHEILEFKSRSESDAAFLNDLVMQIPEYERQVQQWSDNLPPELSPHAIPGEDGVCLFVIQGHLVNIYEILYWPFVMLYFSTRQSGVIPISLRARELAEKGLAIHVRRLHVNEPGFFYRHHGTWFMLRTCIRSCVILAEAAFLACEMPRGWQMAVEQTIRLVSFWEEEIPDLQGWRAIFRRILPELNG</sequence>
<dbReference type="CDD" id="cd00067">
    <property type="entry name" value="GAL4"/>
    <property type="match status" value="1"/>
</dbReference>
<dbReference type="OrthoDB" id="4356994at2759"/>
<dbReference type="Pfam" id="PF04082">
    <property type="entry name" value="Fungal_trans"/>
    <property type="match status" value="1"/>
</dbReference>
<dbReference type="VEuPathDB" id="FungiDB:jhhlp_005367"/>
<feature type="domain" description="Zn(2)-C6 fungal-type" evidence="4">
    <location>
        <begin position="31"/>
        <end position="61"/>
    </location>
</feature>
<keyword evidence="2" id="KW-0539">Nucleus</keyword>
<dbReference type="Gene3D" id="4.10.240.10">
    <property type="entry name" value="Zn(2)-C6 fungal-type DNA-binding domain"/>
    <property type="match status" value="1"/>
</dbReference>
<dbReference type="InterPro" id="IPR007219">
    <property type="entry name" value="XnlR_reg_dom"/>
</dbReference>
<dbReference type="CDD" id="cd12148">
    <property type="entry name" value="fungal_TF_MHR"/>
    <property type="match status" value="1"/>
</dbReference>
<gene>
    <name evidence="5" type="ORF">jhhlp_005367</name>
</gene>
<dbReference type="InParanoid" id="A0A2N3N6T8"/>
<dbReference type="EMBL" id="NLAX01000700">
    <property type="protein sequence ID" value="PKS08092.1"/>
    <property type="molecule type" value="Genomic_DNA"/>
</dbReference>
<accession>A0A2N3N6T8</accession>
<name>A0A2N3N6T8_9PEZI</name>
<proteinExistence type="predicted"/>
<dbReference type="PANTHER" id="PTHR47785:SF7">
    <property type="entry name" value="ZN(II)2CYS6 TRANSCRIPTION FACTOR (EUROFUNG)"/>
    <property type="match status" value="1"/>
</dbReference>
<evidence type="ECO:0000256" key="2">
    <source>
        <dbReference type="ARBA" id="ARBA00023242"/>
    </source>
</evidence>
<dbReference type="SUPFAM" id="SSF57701">
    <property type="entry name" value="Zn2/Cys6 DNA-binding domain"/>
    <property type="match status" value="1"/>
</dbReference>
<dbReference type="Proteomes" id="UP000233524">
    <property type="component" value="Unassembled WGS sequence"/>
</dbReference>
<feature type="compositionally biased region" description="Polar residues" evidence="3">
    <location>
        <begin position="89"/>
        <end position="116"/>
    </location>
</feature>
<evidence type="ECO:0000313" key="6">
    <source>
        <dbReference type="Proteomes" id="UP000233524"/>
    </source>
</evidence>
<organism evidence="5 6">
    <name type="scientific">Lomentospora prolificans</name>
    <dbReference type="NCBI Taxonomy" id="41688"/>
    <lineage>
        <taxon>Eukaryota</taxon>
        <taxon>Fungi</taxon>
        <taxon>Dikarya</taxon>
        <taxon>Ascomycota</taxon>
        <taxon>Pezizomycotina</taxon>
        <taxon>Sordariomycetes</taxon>
        <taxon>Hypocreomycetidae</taxon>
        <taxon>Microascales</taxon>
        <taxon>Microascaceae</taxon>
        <taxon>Lomentospora</taxon>
    </lineage>
</organism>
<feature type="compositionally biased region" description="Basic and acidic residues" evidence="3">
    <location>
        <begin position="1"/>
        <end position="10"/>
    </location>
</feature>
<evidence type="ECO:0000259" key="4">
    <source>
        <dbReference type="PROSITE" id="PS50048"/>
    </source>
</evidence>
<reference evidence="5 6" key="1">
    <citation type="journal article" date="2017" name="G3 (Bethesda)">
        <title>First Draft Genome Sequence of the Pathogenic Fungus Lomentospora prolificans (Formerly Scedosporium prolificans).</title>
        <authorList>
            <person name="Luo R."/>
            <person name="Zimin A."/>
            <person name="Workman R."/>
            <person name="Fan Y."/>
            <person name="Pertea G."/>
            <person name="Grossman N."/>
            <person name="Wear M.P."/>
            <person name="Jia B."/>
            <person name="Miller H."/>
            <person name="Casadevall A."/>
            <person name="Timp W."/>
            <person name="Zhang S.X."/>
            <person name="Salzberg S.L."/>
        </authorList>
    </citation>
    <scope>NUCLEOTIDE SEQUENCE [LARGE SCALE GENOMIC DNA]</scope>
    <source>
        <strain evidence="5 6">JHH-5317</strain>
    </source>
</reference>
<dbReference type="GO" id="GO:0003677">
    <property type="term" value="F:DNA binding"/>
    <property type="evidence" value="ECO:0007669"/>
    <property type="project" value="InterPro"/>
</dbReference>
<dbReference type="SMART" id="SM00066">
    <property type="entry name" value="GAL4"/>
    <property type="match status" value="1"/>
</dbReference>
<dbReference type="AlphaFoldDB" id="A0A2N3N6T8"/>
<comment type="caution">
    <text evidence="5">The sequence shown here is derived from an EMBL/GenBank/DDBJ whole genome shotgun (WGS) entry which is preliminary data.</text>
</comment>
<keyword evidence="1" id="KW-0479">Metal-binding</keyword>
<keyword evidence="6" id="KW-1185">Reference proteome</keyword>
<dbReference type="PROSITE" id="PS50048">
    <property type="entry name" value="ZN2_CY6_FUNGAL_2"/>
    <property type="match status" value="1"/>
</dbReference>
<evidence type="ECO:0000256" key="1">
    <source>
        <dbReference type="ARBA" id="ARBA00022723"/>
    </source>
</evidence>
<dbReference type="PROSITE" id="PS00463">
    <property type="entry name" value="ZN2_CY6_FUNGAL_1"/>
    <property type="match status" value="1"/>
</dbReference>
<protein>
    <recommendedName>
        <fullName evidence="4">Zn(2)-C6 fungal-type domain-containing protein</fullName>
    </recommendedName>
</protein>
<dbReference type="PANTHER" id="PTHR47785">
    <property type="entry name" value="ZN(II)2CYS6 TRANSCRIPTION FACTOR (EUROFUNG)-RELATED-RELATED"/>
    <property type="match status" value="1"/>
</dbReference>